<dbReference type="PANTHER" id="PTHR30273">
    <property type="entry name" value="PERIPLASMIC SIGNAL SENSOR AND SIGMA FACTOR ACTIVATOR FECR-RELATED"/>
    <property type="match status" value="1"/>
</dbReference>
<dbReference type="PIRSF" id="PIRSF018266">
    <property type="entry name" value="FecR"/>
    <property type="match status" value="1"/>
</dbReference>
<name>A0ABW4QYG8_9BACT</name>
<dbReference type="InterPro" id="IPR006860">
    <property type="entry name" value="FecR"/>
</dbReference>
<feature type="domain" description="Protein FecR C-terminal" evidence="2">
    <location>
        <begin position="262"/>
        <end position="327"/>
    </location>
</feature>
<feature type="domain" description="FecR protein" evidence="1">
    <location>
        <begin position="120"/>
        <end position="215"/>
    </location>
</feature>
<evidence type="ECO:0000259" key="1">
    <source>
        <dbReference type="Pfam" id="PF04773"/>
    </source>
</evidence>
<proteinExistence type="predicted"/>
<gene>
    <name evidence="3" type="ORF">ACFSDX_18655</name>
</gene>
<dbReference type="Gene3D" id="2.60.120.1440">
    <property type="match status" value="1"/>
</dbReference>
<evidence type="ECO:0000259" key="2">
    <source>
        <dbReference type="Pfam" id="PF16344"/>
    </source>
</evidence>
<sequence>MEITYAAYVRYLRGEASLIEARAVRAWLANPANERQVQDWMSRSAAEAAVPVADSDPFNYAAMRENLHARLGVAPAPQVVLLRPAPRAWRRWAAAAAVASLTIGAGWFWQEQHQLATASYATAYGQTRVVRLPDGSEVTLNAHSTLRYAASADARQPREVWLDGEAFFSVKHTADNQRFVVHTTGNFNVEVLGTKFTVYRRHEQARVVLLSGKVRVDFVDHTRPDIILKPGELLQTADNKPKVVLHKAVKAASYATWTAARMSFDATPLADVATRLQDTYGVAVVVPDSALAQRKFTGTLPIGNLDVLCEDLAEAFHLHIKRQQNRLVLSK</sequence>
<evidence type="ECO:0000313" key="4">
    <source>
        <dbReference type="Proteomes" id="UP001597197"/>
    </source>
</evidence>
<reference evidence="4" key="1">
    <citation type="journal article" date="2019" name="Int. J. Syst. Evol. Microbiol.">
        <title>The Global Catalogue of Microorganisms (GCM) 10K type strain sequencing project: providing services to taxonomists for standard genome sequencing and annotation.</title>
        <authorList>
            <consortium name="The Broad Institute Genomics Platform"/>
            <consortium name="The Broad Institute Genome Sequencing Center for Infectious Disease"/>
            <person name="Wu L."/>
            <person name="Ma J."/>
        </authorList>
    </citation>
    <scope>NUCLEOTIDE SEQUENCE [LARGE SCALE GENOMIC DNA]</scope>
    <source>
        <strain evidence="4">CGMCC 1.15795</strain>
    </source>
</reference>
<dbReference type="Proteomes" id="UP001597197">
    <property type="component" value="Unassembled WGS sequence"/>
</dbReference>
<dbReference type="Pfam" id="PF16344">
    <property type="entry name" value="FecR_C"/>
    <property type="match status" value="1"/>
</dbReference>
<dbReference type="PANTHER" id="PTHR30273:SF2">
    <property type="entry name" value="PROTEIN FECR"/>
    <property type="match status" value="1"/>
</dbReference>
<protein>
    <submittedName>
        <fullName evidence="3">FecR family protein</fullName>
    </submittedName>
</protein>
<dbReference type="RefSeq" id="WP_382316302.1">
    <property type="nucleotide sequence ID" value="NZ_JBHUFD010000012.1"/>
</dbReference>
<dbReference type="Gene3D" id="3.55.50.30">
    <property type="match status" value="1"/>
</dbReference>
<dbReference type="Pfam" id="PF04773">
    <property type="entry name" value="FecR"/>
    <property type="match status" value="1"/>
</dbReference>
<accession>A0ABW4QYG8</accession>
<organism evidence="3 4">
    <name type="scientific">Hymenobacter bucti</name>
    <dbReference type="NCBI Taxonomy" id="1844114"/>
    <lineage>
        <taxon>Bacteria</taxon>
        <taxon>Pseudomonadati</taxon>
        <taxon>Bacteroidota</taxon>
        <taxon>Cytophagia</taxon>
        <taxon>Cytophagales</taxon>
        <taxon>Hymenobacteraceae</taxon>
        <taxon>Hymenobacter</taxon>
    </lineage>
</organism>
<dbReference type="EMBL" id="JBHUFD010000012">
    <property type="protein sequence ID" value="MFD1874470.1"/>
    <property type="molecule type" value="Genomic_DNA"/>
</dbReference>
<dbReference type="InterPro" id="IPR032508">
    <property type="entry name" value="FecR_C"/>
</dbReference>
<keyword evidence="4" id="KW-1185">Reference proteome</keyword>
<evidence type="ECO:0000313" key="3">
    <source>
        <dbReference type="EMBL" id="MFD1874470.1"/>
    </source>
</evidence>
<dbReference type="InterPro" id="IPR012373">
    <property type="entry name" value="Ferrdict_sens_TM"/>
</dbReference>
<comment type="caution">
    <text evidence="3">The sequence shown here is derived from an EMBL/GenBank/DDBJ whole genome shotgun (WGS) entry which is preliminary data.</text>
</comment>